<keyword evidence="6 9" id="KW-0472">Membrane</keyword>
<evidence type="ECO:0000256" key="3">
    <source>
        <dbReference type="ARBA" id="ARBA00022692"/>
    </source>
</evidence>
<dbReference type="InterPro" id="IPR000276">
    <property type="entry name" value="GPCR_Rhodpsn"/>
</dbReference>
<comment type="caution">
    <text evidence="11">The sequence shown here is derived from an EMBL/GenBank/DDBJ whole genome shotgun (WGS) entry which is preliminary data.</text>
</comment>
<dbReference type="Proteomes" id="UP000663854">
    <property type="component" value="Unassembled WGS sequence"/>
</dbReference>
<feature type="transmembrane region" description="Helical" evidence="9">
    <location>
        <begin position="77"/>
        <end position="99"/>
    </location>
</feature>
<name>A0A814JSV0_9BILA</name>
<keyword evidence="4 9" id="KW-1133">Transmembrane helix</keyword>
<organism evidence="11 12">
    <name type="scientific">Rotaria sordida</name>
    <dbReference type="NCBI Taxonomy" id="392033"/>
    <lineage>
        <taxon>Eukaryota</taxon>
        <taxon>Metazoa</taxon>
        <taxon>Spiralia</taxon>
        <taxon>Gnathifera</taxon>
        <taxon>Rotifera</taxon>
        <taxon>Eurotatoria</taxon>
        <taxon>Bdelloidea</taxon>
        <taxon>Philodinida</taxon>
        <taxon>Philodinidae</taxon>
        <taxon>Rotaria</taxon>
    </lineage>
</organism>
<evidence type="ECO:0000256" key="9">
    <source>
        <dbReference type="SAM" id="Phobius"/>
    </source>
</evidence>
<feature type="transmembrane region" description="Helical" evidence="9">
    <location>
        <begin position="454"/>
        <end position="472"/>
    </location>
</feature>
<accession>A0A814JSV0</accession>
<feature type="transmembrane region" description="Helical" evidence="9">
    <location>
        <begin position="198"/>
        <end position="226"/>
    </location>
</feature>
<sequence length="622" mass="72521">MNKTTVMISNDILIIMNSTIDYQTILNEPILRQPTRQATFIGAILAFVFIFLGLVGNILLITTILSVKKLRTNIINIFIVSLQFNDLLNIGFNQFFVGLSYANRSWLGGPLICNLVVYFSTVCMGCLLWHHCLIAIHRFIVVVYPSLLRRMSVKTYVIVSLVITRILPIICCIPSFTTNSIGYSSQALRCSIRNKLQIFINITILIILPNVIIIFCFVGIFCHVYHASYTSGRTNGNTVSISHSLRREIRITKMFAVLFTLFFLGYHPYGFVRAYDKRRQLHPDIFVLLTLLYCISICASPFVYGIMNNQLRHECMRVIFNCWHCQKIDDYKTYSHHRLNSSATHALTVVHDVGDNCQIRPSLISMRDSKYTDMTTISIEFCFITILILFIFIINISHILYVIICKYDNKNTYFHLILFNFSFSSLIIVIWLLPFFYFRIIWSSESFIWRLWSYLFHIVDAVQLYSLLLLITSTNIINLSLQRCCIFLSWIAPLITYSPILWLSSSSSSSSYDKIDYYPYRRLSIDIPWWILPTLYSCTYLVPIFISFLLIGITICWPWIYKQYKKRENAAQRQENEHRENMAELTSLVDTVLNFELDQSTISTLNTWVPSIINLYHIFQMH</sequence>
<dbReference type="InterPro" id="IPR017452">
    <property type="entry name" value="GPCR_Rhodpsn_7TM"/>
</dbReference>
<feature type="transmembrane region" description="Helical" evidence="9">
    <location>
        <begin position="111"/>
        <end position="136"/>
    </location>
</feature>
<dbReference type="CDD" id="cd00637">
    <property type="entry name" value="7tm_classA_rhodopsin-like"/>
    <property type="match status" value="1"/>
</dbReference>
<dbReference type="PROSITE" id="PS50262">
    <property type="entry name" value="G_PROTEIN_RECEP_F1_2"/>
    <property type="match status" value="1"/>
</dbReference>
<feature type="transmembrane region" description="Helical" evidence="9">
    <location>
        <begin position="540"/>
        <end position="560"/>
    </location>
</feature>
<dbReference type="AlphaFoldDB" id="A0A814JSV0"/>
<evidence type="ECO:0000256" key="1">
    <source>
        <dbReference type="ARBA" id="ARBA00004651"/>
    </source>
</evidence>
<dbReference type="EMBL" id="CAJNOH010000442">
    <property type="protein sequence ID" value="CAF1041722.1"/>
    <property type="molecule type" value="Genomic_DNA"/>
</dbReference>
<keyword evidence="5" id="KW-0297">G-protein coupled receptor</keyword>
<feature type="transmembrane region" description="Helical" evidence="9">
    <location>
        <begin position="254"/>
        <end position="272"/>
    </location>
</feature>
<evidence type="ECO:0000313" key="12">
    <source>
        <dbReference type="Proteomes" id="UP000663854"/>
    </source>
</evidence>
<evidence type="ECO:0000256" key="6">
    <source>
        <dbReference type="ARBA" id="ARBA00023136"/>
    </source>
</evidence>
<keyword evidence="7" id="KW-0675">Receptor</keyword>
<keyword evidence="2" id="KW-1003">Cell membrane</keyword>
<evidence type="ECO:0000259" key="10">
    <source>
        <dbReference type="PROSITE" id="PS50262"/>
    </source>
</evidence>
<feature type="transmembrane region" description="Helical" evidence="9">
    <location>
        <begin position="156"/>
        <end position="177"/>
    </location>
</feature>
<keyword evidence="8" id="KW-0807">Transducer</keyword>
<dbReference type="Gene3D" id="1.20.1070.10">
    <property type="entry name" value="Rhodopsin 7-helix transmembrane proteins"/>
    <property type="match status" value="2"/>
</dbReference>
<keyword evidence="3 9" id="KW-0812">Transmembrane</keyword>
<dbReference type="PANTHER" id="PTHR24228">
    <property type="entry name" value="B2 BRADYKININ RECEPTOR/ANGIOTENSIN II RECEPTOR"/>
    <property type="match status" value="1"/>
</dbReference>
<dbReference type="SUPFAM" id="SSF81321">
    <property type="entry name" value="Family A G protein-coupled receptor-like"/>
    <property type="match status" value="2"/>
</dbReference>
<evidence type="ECO:0000256" key="2">
    <source>
        <dbReference type="ARBA" id="ARBA00022475"/>
    </source>
</evidence>
<evidence type="ECO:0000256" key="5">
    <source>
        <dbReference type="ARBA" id="ARBA00023040"/>
    </source>
</evidence>
<dbReference type="PRINTS" id="PR00237">
    <property type="entry name" value="GPCRRHODOPSN"/>
</dbReference>
<feature type="transmembrane region" description="Helical" evidence="9">
    <location>
        <begin position="284"/>
        <end position="307"/>
    </location>
</feature>
<proteinExistence type="predicted"/>
<dbReference type="Pfam" id="PF00001">
    <property type="entry name" value="7tm_1"/>
    <property type="match status" value="1"/>
</dbReference>
<gene>
    <name evidence="11" type="ORF">PYM288_LOCUS16679</name>
</gene>
<feature type="transmembrane region" description="Helical" evidence="9">
    <location>
        <begin position="40"/>
        <end position="65"/>
    </location>
</feature>
<evidence type="ECO:0000256" key="8">
    <source>
        <dbReference type="ARBA" id="ARBA00023224"/>
    </source>
</evidence>
<evidence type="ECO:0000256" key="4">
    <source>
        <dbReference type="ARBA" id="ARBA00022989"/>
    </source>
</evidence>
<dbReference type="GO" id="GO:0005886">
    <property type="term" value="C:plasma membrane"/>
    <property type="evidence" value="ECO:0007669"/>
    <property type="project" value="UniProtKB-SubCell"/>
</dbReference>
<comment type="subcellular location">
    <subcellularLocation>
        <location evidence="1">Cell membrane</location>
        <topology evidence="1">Multi-pass membrane protein</topology>
    </subcellularLocation>
</comment>
<reference evidence="11" key="1">
    <citation type="submission" date="2021-02" db="EMBL/GenBank/DDBJ databases">
        <authorList>
            <person name="Nowell W R."/>
        </authorList>
    </citation>
    <scope>NUCLEOTIDE SEQUENCE</scope>
</reference>
<dbReference type="PANTHER" id="PTHR24228:SF74">
    <property type="entry name" value="G-PROTEIN COUPLED RECEPTORS FAMILY 1 PROFILE DOMAIN-CONTAINING PROTEIN"/>
    <property type="match status" value="1"/>
</dbReference>
<protein>
    <recommendedName>
        <fullName evidence="10">G-protein coupled receptors family 1 profile domain-containing protein</fullName>
    </recommendedName>
</protein>
<evidence type="ECO:0000256" key="7">
    <source>
        <dbReference type="ARBA" id="ARBA00023170"/>
    </source>
</evidence>
<feature type="domain" description="G-protein coupled receptors family 1 profile" evidence="10">
    <location>
        <begin position="56"/>
        <end position="304"/>
    </location>
</feature>
<dbReference type="GO" id="GO:0004930">
    <property type="term" value="F:G protein-coupled receptor activity"/>
    <property type="evidence" value="ECO:0007669"/>
    <property type="project" value="UniProtKB-KW"/>
</dbReference>
<evidence type="ECO:0000313" key="11">
    <source>
        <dbReference type="EMBL" id="CAF1041722.1"/>
    </source>
</evidence>
<feature type="transmembrane region" description="Helical" evidence="9">
    <location>
        <begin position="416"/>
        <end position="442"/>
    </location>
</feature>
<feature type="transmembrane region" description="Helical" evidence="9">
    <location>
        <begin position="377"/>
        <end position="404"/>
    </location>
</feature>